<dbReference type="InterPro" id="IPR016166">
    <property type="entry name" value="FAD-bd_PCMH"/>
</dbReference>
<evidence type="ECO:0000256" key="4">
    <source>
        <dbReference type="ARBA" id="ARBA00004752"/>
    </source>
</evidence>
<keyword evidence="23" id="KW-1185">Reference proteome</keyword>
<gene>
    <name evidence="20" type="primary">murB</name>
    <name evidence="22" type="ORF">BTN49_0906</name>
</gene>
<evidence type="ECO:0000256" key="11">
    <source>
        <dbReference type="ARBA" id="ARBA00022827"/>
    </source>
</evidence>
<dbReference type="NCBIfam" id="TIGR00179">
    <property type="entry name" value="murB"/>
    <property type="match status" value="1"/>
</dbReference>
<dbReference type="PANTHER" id="PTHR21071:SF4">
    <property type="entry name" value="UDP-N-ACETYLENOLPYRUVOYLGLUCOSAMINE REDUCTASE"/>
    <property type="match status" value="1"/>
</dbReference>
<comment type="caution">
    <text evidence="22">The sequence shown here is derived from an EMBL/GenBank/DDBJ whole genome shotgun (WGS) entry which is preliminary data.</text>
</comment>
<evidence type="ECO:0000313" key="22">
    <source>
        <dbReference type="EMBL" id="PCS23933.1"/>
    </source>
</evidence>
<keyword evidence="11 20" id="KW-0274">FAD</keyword>
<keyword evidence="12 20" id="KW-0521">NADP</keyword>
<evidence type="ECO:0000256" key="2">
    <source>
        <dbReference type="ARBA" id="ARBA00003921"/>
    </source>
</evidence>
<evidence type="ECO:0000256" key="6">
    <source>
        <dbReference type="ARBA" id="ARBA00012518"/>
    </source>
</evidence>
<evidence type="ECO:0000313" key="23">
    <source>
        <dbReference type="Proteomes" id="UP000219020"/>
    </source>
</evidence>
<dbReference type="Gene3D" id="3.30.465.10">
    <property type="match status" value="1"/>
</dbReference>
<comment type="pathway">
    <text evidence="4 20">Cell wall biogenesis; peptidoglycan biosynthesis.</text>
</comment>
<dbReference type="GeneID" id="66951253"/>
<dbReference type="GO" id="GO:0008762">
    <property type="term" value="F:UDP-N-acetylmuramate dehydrogenase activity"/>
    <property type="evidence" value="ECO:0007669"/>
    <property type="project" value="UniProtKB-UniRule"/>
</dbReference>
<sequence>MKIHMDTSLKRIHTFGLDVLAKTIVEAECPEDFLMLWREAPYVCQPKLIVGEGSNLLFCGNFEGIVVLNRLKGISITESTTHWHLHVAGGESWHELVMWTVKHGMLGLENLALIPGLVGSAPIQNIGAYGVEFDKRCEYVDVLSLSSGGKVRLLAAECGFGYRDSVFKGKLKYDTVILAVGLMLAKAWSPVIEYSALVELAEREKITAQTVFDKVCKIRREKLPDPSVTGNAGSFFKNPVILKSMAEQIQLEYPMMPFYHVGDNLVKLLAGWLIDQAGLKGHCIGGAAVHEKQAPVLINSGKATPTDVINLAEYVLDTVYQQFAVKLEHEVRFIGREHEISLETICQS</sequence>
<dbReference type="EC" id="1.3.1.98" evidence="6 20"/>
<evidence type="ECO:0000259" key="21">
    <source>
        <dbReference type="PROSITE" id="PS51387"/>
    </source>
</evidence>
<dbReference type="InterPro" id="IPR011601">
    <property type="entry name" value="MurB_C"/>
</dbReference>
<keyword evidence="9 20" id="KW-0132">Cell division</keyword>
<dbReference type="SUPFAM" id="SSF56194">
    <property type="entry name" value="Uridine diphospho-N-Acetylenolpyruvylglucosamine reductase, MurB, C-terminal domain"/>
    <property type="match status" value="1"/>
</dbReference>
<dbReference type="UniPathway" id="UPA00219"/>
<evidence type="ECO:0000256" key="17">
    <source>
        <dbReference type="ARBA" id="ARBA00023316"/>
    </source>
</evidence>
<evidence type="ECO:0000256" key="1">
    <source>
        <dbReference type="ARBA" id="ARBA00001974"/>
    </source>
</evidence>
<comment type="cofactor">
    <cofactor evidence="1 20">
        <name>FAD</name>
        <dbReference type="ChEBI" id="CHEBI:57692"/>
    </cofactor>
</comment>
<dbReference type="GO" id="GO:0071949">
    <property type="term" value="F:FAD binding"/>
    <property type="evidence" value="ECO:0007669"/>
    <property type="project" value="InterPro"/>
</dbReference>
<keyword evidence="14 20" id="KW-0573">Peptidoglycan synthesis</keyword>
<dbReference type="InterPro" id="IPR036318">
    <property type="entry name" value="FAD-bd_PCMH-like_sf"/>
</dbReference>
<evidence type="ECO:0000256" key="9">
    <source>
        <dbReference type="ARBA" id="ARBA00022618"/>
    </source>
</evidence>
<reference evidence="23" key="1">
    <citation type="submission" date="2017-04" db="EMBL/GenBank/DDBJ databases">
        <title>Genome evolution of the luminous symbionts of deep sea anglerfish.</title>
        <authorList>
            <person name="Hendry T.A."/>
        </authorList>
    </citation>
    <scope>NUCLEOTIDE SEQUENCE [LARGE SCALE GENOMIC DNA]</scope>
</reference>
<dbReference type="Proteomes" id="UP000219020">
    <property type="component" value="Unassembled WGS sequence"/>
</dbReference>
<dbReference type="GO" id="GO:0009252">
    <property type="term" value="P:peptidoglycan biosynthetic process"/>
    <property type="evidence" value="ECO:0007669"/>
    <property type="project" value="UniProtKB-UniRule"/>
</dbReference>
<feature type="domain" description="FAD-binding PCMH-type" evidence="21">
    <location>
        <begin position="17"/>
        <end position="187"/>
    </location>
</feature>
<dbReference type="GO" id="GO:0051301">
    <property type="term" value="P:cell division"/>
    <property type="evidence" value="ECO:0007669"/>
    <property type="project" value="UniProtKB-KW"/>
</dbReference>
<dbReference type="PANTHER" id="PTHR21071">
    <property type="entry name" value="UDP-N-ACETYLENOLPYRUVOYLGLUCOSAMINE REDUCTASE"/>
    <property type="match status" value="1"/>
</dbReference>
<evidence type="ECO:0000256" key="7">
    <source>
        <dbReference type="ARBA" id="ARBA00015188"/>
    </source>
</evidence>
<keyword evidence="8 20" id="KW-0963">Cytoplasm</keyword>
<evidence type="ECO:0000256" key="20">
    <source>
        <dbReference type="HAMAP-Rule" id="MF_00037"/>
    </source>
</evidence>
<dbReference type="HAMAP" id="MF_00037">
    <property type="entry name" value="MurB"/>
    <property type="match status" value="1"/>
</dbReference>
<dbReference type="RefSeq" id="WP_097356038.1">
    <property type="nucleotide sequence ID" value="NZ_CAWNJE010000005.1"/>
</dbReference>
<dbReference type="GO" id="GO:0071555">
    <property type="term" value="P:cell wall organization"/>
    <property type="evidence" value="ECO:0007669"/>
    <property type="project" value="UniProtKB-KW"/>
</dbReference>
<comment type="catalytic activity">
    <reaction evidence="19 20">
        <text>UDP-N-acetyl-alpha-D-muramate + NADP(+) = UDP-N-acetyl-3-O-(1-carboxyvinyl)-alpha-D-glucosamine + NADPH + H(+)</text>
        <dbReference type="Rhea" id="RHEA:12248"/>
        <dbReference type="ChEBI" id="CHEBI:15378"/>
        <dbReference type="ChEBI" id="CHEBI:57783"/>
        <dbReference type="ChEBI" id="CHEBI:58349"/>
        <dbReference type="ChEBI" id="CHEBI:68483"/>
        <dbReference type="ChEBI" id="CHEBI:70757"/>
        <dbReference type="EC" id="1.3.1.98"/>
    </reaction>
</comment>
<dbReference type="NCBIfam" id="NF000755">
    <property type="entry name" value="PRK00046.1"/>
    <property type="match status" value="1"/>
</dbReference>
<accession>A0A2A5T6Y4</accession>
<comment type="function">
    <text evidence="2 20">Cell wall formation.</text>
</comment>
<dbReference type="GO" id="GO:0005829">
    <property type="term" value="C:cytosol"/>
    <property type="evidence" value="ECO:0007669"/>
    <property type="project" value="TreeGrafter"/>
</dbReference>
<dbReference type="InterPro" id="IPR006094">
    <property type="entry name" value="Oxid_FAD_bind_N"/>
</dbReference>
<evidence type="ECO:0000256" key="18">
    <source>
        <dbReference type="ARBA" id="ARBA00031026"/>
    </source>
</evidence>
<evidence type="ECO:0000256" key="12">
    <source>
        <dbReference type="ARBA" id="ARBA00022857"/>
    </source>
</evidence>
<name>A0A2A5T6Y4_9GAMM</name>
<dbReference type="AlphaFoldDB" id="A0A2A5T6Y4"/>
<dbReference type="InterPro" id="IPR036635">
    <property type="entry name" value="MurB_C_sf"/>
</dbReference>
<evidence type="ECO:0000256" key="15">
    <source>
        <dbReference type="ARBA" id="ARBA00023002"/>
    </source>
</evidence>
<evidence type="ECO:0000256" key="10">
    <source>
        <dbReference type="ARBA" id="ARBA00022630"/>
    </source>
</evidence>
<dbReference type="Pfam" id="PF02873">
    <property type="entry name" value="MurB_C"/>
    <property type="match status" value="1"/>
</dbReference>
<proteinExistence type="inferred from homology"/>
<evidence type="ECO:0000256" key="13">
    <source>
        <dbReference type="ARBA" id="ARBA00022960"/>
    </source>
</evidence>
<comment type="subcellular location">
    <subcellularLocation>
        <location evidence="3 20">Cytoplasm</location>
    </subcellularLocation>
</comment>
<protein>
    <recommendedName>
        <fullName evidence="7 20">UDP-N-acetylenolpyruvoylglucosamine reductase</fullName>
        <ecNumber evidence="6 20">1.3.1.98</ecNumber>
    </recommendedName>
    <alternativeName>
        <fullName evidence="18 20">UDP-N-acetylmuramate dehydrogenase</fullName>
    </alternativeName>
</protein>
<evidence type="ECO:0000256" key="5">
    <source>
        <dbReference type="ARBA" id="ARBA00010485"/>
    </source>
</evidence>
<evidence type="ECO:0000256" key="3">
    <source>
        <dbReference type="ARBA" id="ARBA00004496"/>
    </source>
</evidence>
<dbReference type="Gene3D" id="3.90.78.10">
    <property type="entry name" value="UDP-N-acetylenolpyruvoylglucosamine reductase, C-terminal domain"/>
    <property type="match status" value="1"/>
</dbReference>
<dbReference type="InterPro" id="IPR016169">
    <property type="entry name" value="FAD-bd_PCMH_sub2"/>
</dbReference>
<dbReference type="SUPFAM" id="SSF56176">
    <property type="entry name" value="FAD-binding/transporter-associated domain-like"/>
    <property type="match status" value="1"/>
</dbReference>
<dbReference type="InterPro" id="IPR016167">
    <property type="entry name" value="FAD-bd_PCMH_sub1"/>
</dbReference>
<evidence type="ECO:0000256" key="14">
    <source>
        <dbReference type="ARBA" id="ARBA00022984"/>
    </source>
</evidence>
<comment type="similarity">
    <text evidence="5 20">Belongs to the MurB family.</text>
</comment>
<keyword evidence="16 20" id="KW-0131">Cell cycle</keyword>
<evidence type="ECO:0000256" key="16">
    <source>
        <dbReference type="ARBA" id="ARBA00023306"/>
    </source>
</evidence>
<keyword evidence="13 20" id="KW-0133">Cell shape</keyword>
<feature type="active site" evidence="20">
    <location>
        <position position="330"/>
    </location>
</feature>
<dbReference type="Pfam" id="PF01565">
    <property type="entry name" value="FAD_binding_4"/>
    <property type="match status" value="1"/>
</dbReference>
<evidence type="ECO:0000256" key="8">
    <source>
        <dbReference type="ARBA" id="ARBA00022490"/>
    </source>
</evidence>
<dbReference type="InterPro" id="IPR003170">
    <property type="entry name" value="MurB"/>
</dbReference>
<keyword evidence="15 20" id="KW-0560">Oxidoreductase</keyword>
<feature type="active site" description="Proton donor" evidence="20">
    <location>
        <position position="234"/>
    </location>
</feature>
<dbReference type="EMBL" id="NBYY01000009">
    <property type="protein sequence ID" value="PCS23933.1"/>
    <property type="molecule type" value="Genomic_DNA"/>
</dbReference>
<dbReference type="PROSITE" id="PS51387">
    <property type="entry name" value="FAD_PCMH"/>
    <property type="match status" value="1"/>
</dbReference>
<keyword evidence="17 20" id="KW-0961">Cell wall biogenesis/degradation</keyword>
<keyword evidence="10 20" id="KW-0285">Flavoprotein</keyword>
<evidence type="ECO:0000256" key="19">
    <source>
        <dbReference type="ARBA" id="ARBA00048914"/>
    </source>
</evidence>
<dbReference type="GO" id="GO:0008360">
    <property type="term" value="P:regulation of cell shape"/>
    <property type="evidence" value="ECO:0007669"/>
    <property type="project" value="UniProtKB-KW"/>
</dbReference>
<dbReference type="Gene3D" id="3.30.43.10">
    <property type="entry name" value="Uridine Diphospho-n-acetylenolpyruvylglucosamine Reductase, domain 2"/>
    <property type="match status" value="1"/>
</dbReference>
<feature type="active site" evidence="20">
    <location>
        <position position="163"/>
    </location>
</feature>
<organism evidence="22 23">
    <name type="scientific">Candidatus Enterovibrio escicola</name>
    <dbReference type="NCBI Taxonomy" id="1927127"/>
    <lineage>
        <taxon>Bacteria</taxon>
        <taxon>Pseudomonadati</taxon>
        <taxon>Pseudomonadota</taxon>
        <taxon>Gammaproteobacteria</taxon>
        <taxon>Vibrionales</taxon>
        <taxon>Vibrionaceae</taxon>
        <taxon>Enterovibrio</taxon>
    </lineage>
</organism>